<organism evidence="1 2">
    <name type="scientific">Glossina palpalis gambiensis</name>
    <dbReference type="NCBI Taxonomy" id="67801"/>
    <lineage>
        <taxon>Eukaryota</taxon>
        <taxon>Metazoa</taxon>
        <taxon>Ecdysozoa</taxon>
        <taxon>Arthropoda</taxon>
        <taxon>Hexapoda</taxon>
        <taxon>Insecta</taxon>
        <taxon>Pterygota</taxon>
        <taxon>Neoptera</taxon>
        <taxon>Endopterygota</taxon>
        <taxon>Diptera</taxon>
        <taxon>Brachycera</taxon>
        <taxon>Muscomorpha</taxon>
        <taxon>Hippoboscoidea</taxon>
        <taxon>Glossinidae</taxon>
        <taxon>Glossina</taxon>
    </lineage>
</organism>
<evidence type="ECO:0000313" key="2">
    <source>
        <dbReference type="Proteomes" id="UP000092460"/>
    </source>
</evidence>
<reference evidence="2" key="1">
    <citation type="submission" date="2015-01" db="EMBL/GenBank/DDBJ databases">
        <authorList>
            <person name="Aksoy S."/>
            <person name="Warren W."/>
            <person name="Wilson R.K."/>
        </authorList>
    </citation>
    <scope>NUCLEOTIDE SEQUENCE [LARGE SCALE GENOMIC DNA]</scope>
    <source>
        <strain evidence="2">IAEA</strain>
    </source>
</reference>
<dbReference type="STRING" id="67801.A0A1B0BM50"/>
<dbReference type="AlphaFoldDB" id="A0A1B0BM50"/>
<accession>A0A1B0BM50</accession>
<dbReference type="EnsemblMetazoa" id="GPPI034435-RA">
    <property type="protein sequence ID" value="GPPI034435-PA"/>
    <property type="gene ID" value="GPPI034435"/>
</dbReference>
<protein>
    <submittedName>
        <fullName evidence="1">Uncharacterized protein</fullName>
    </submittedName>
</protein>
<dbReference type="Proteomes" id="UP000092460">
    <property type="component" value="Unassembled WGS sequence"/>
</dbReference>
<reference evidence="1" key="2">
    <citation type="submission" date="2020-05" db="UniProtKB">
        <authorList>
            <consortium name="EnsemblMetazoa"/>
        </authorList>
    </citation>
    <scope>IDENTIFICATION</scope>
    <source>
        <strain evidence="1">IAEA</strain>
    </source>
</reference>
<proteinExistence type="predicted"/>
<evidence type="ECO:0000313" key="1">
    <source>
        <dbReference type="EnsemblMetazoa" id="GPPI034435-PA"/>
    </source>
</evidence>
<keyword evidence="2" id="KW-1185">Reference proteome</keyword>
<dbReference type="EMBL" id="JXJN01016685">
    <property type="status" value="NOT_ANNOTATED_CDS"/>
    <property type="molecule type" value="Genomic_DNA"/>
</dbReference>
<sequence length="203" mass="22971">MNLLHQLSRRSHNDSPNTECAAKFINQRNYNVTPGFLTIQERIYGASSTVNSLVTDQEDGSIASKRVIPLLQGKRTCTIVSCTNYLCIVHYSWSHGVLVFKWRLFHYCVEYESIRKTLVDVWVQGAVKNIKPAVASAYTVIAAAYGNEMFIIAFHCYECMSSCRNFNDLNDIYSNTPQTLNFCNPCTTALDVVVLILCNSLKY</sequence>
<name>A0A1B0BM50_9MUSC</name>
<dbReference type="EMBL" id="JXJN01016684">
    <property type="status" value="NOT_ANNOTATED_CDS"/>
    <property type="molecule type" value="Genomic_DNA"/>
</dbReference>
<dbReference type="VEuPathDB" id="VectorBase:GPPI034435"/>